<comment type="caution">
    <text evidence="1">The sequence shown here is derived from an EMBL/GenBank/DDBJ whole genome shotgun (WGS) entry which is preliminary data.</text>
</comment>
<organism evidence="1">
    <name type="scientific">mine drainage metagenome</name>
    <dbReference type="NCBI Taxonomy" id="410659"/>
    <lineage>
        <taxon>unclassified sequences</taxon>
        <taxon>metagenomes</taxon>
        <taxon>ecological metagenomes</taxon>
    </lineage>
</organism>
<name>A0A1J5PJL6_9ZZZZ</name>
<gene>
    <name evidence="1" type="ORF">GALL_466770</name>
</gene>
<dbReference type="EMBL" id="MLJW01003599">
    <property type="protein sequence ID" value="OIQ71702.1"/>
    <property type="molecule type" value="Genomic_DNA"/>
</dbReference>
<protein>
    <submittedName>
        <fullName evidence="1">Uncharacterized protein</fullName>
    </submittedName>
</protein>
<sequence length="58" mass="5840">MRQFARAGLGEIHAVRGPQAPDLAFEVGALLQEAAGLVDKSIPDIDIGDAGLGGALAV</sequence>
<reference evidence="1" key="1">
    <citation type="submission" date="2016-10" db="EMBL/GenBank/DDBJ databases">
        <title>Sequence of Gallionella enrichment culture.</title>
        <authorList>
            <person name="Poehlein A."/>
            <person name="Muehling M."/>
            <person name="Daniel R."/>
        </authorList>
    </citation>
    <scope>NUCLEOTIDE SEQUENCE</scope>
</reference>
<proteinExistence type="predicted"/>
<evidence type="ECO:0000313" key="1">
    <source>
        <dbReference type="EMBL" id="OIQ71702.1"/>
    </source>
</evidence>
<dbReference type="AlphaFoldDB" id="A0A1J5PJL6"/>
<accession>A0A1J5PJL6</accession>